<comment type="caution">
    <text evidence="1">The sequence shown here is derived from an EMBL/GenBank/DDBJ whole genome shotgun (WGS) entry which is preliminary data.</text>
</comment>
<sequence>MFLSVSRITLPLPLLTLILEGFVATLRDISFVYSLLAGRCQLTEVVSMTYVPGIRSPESRYNKHQLWIRQLRTEQTKVYISYFLPSQELLAVGPLYFGGFEAIPDNTRRGAATQFVAGVTGKALGKEQLCCRNDYPENIVVWKLKTTIIERMVTLR</sequence>
<dbReference type="Proteomes" id="UP000812287">
    <property type="component" value="Unassembled WGS sequence"/>
</dbReference>
<keyword evidence="2" id="KW-1185">Reference proteome</keyword>
<dbReference type="GeneID" id="66099602"/>
<dbReference type="AlphaFoldDB" id="A0A9P7VRR9"/>
<dbReference type="RefSeq" id="XP_043038907.1">
    <property type="nucleotide sequence ID" value="XM_043177315.1"/>
</dbReference>
<gene>
    <name evidence="1" type="ORF">BT62DRAFT_1007157</name>
</gene>
<name>A0A9P7VRR9_9AGAR</name>
<accession>A0A9P7VRR9</accession>
<proteinExistence type="predicted"/>
<reference evidence="1" key="1">
    <citation type="submission" date="2020-11" db="EMBL/GenBank/DDBJ databases">
        <title>Adaptations for nitrogen fixation in a non-lichenized fungal sporocarp promotes dispersal by wood-feeding termites.</title>
        <authorList>
            <consortium name="DOE Joint Genome Institute"/>
            <person name="Koch R.A."/>
            <person name="Yoon G."/>
            <person name="Arayal U."/>
            <person name="Lail K."/>
            <person name="Amirebrahimi M."/>
            <person name="Labutti K."/>
            <person name="Lipzen A."/>
            <person name="Riley R."/>
            <person name="Barry K."/>
            <person name="Henrissat B."/>
            <person name="Grigoriev I.V."/>
            <person name="Herr J.R."/>
            <person name="Aime M.C."/>
        </authorList>
    </citation>
    <scope>NUCLEOTIDE SEQUENCE</scope>
    <source>
        <strain evidence="1">MCA 3950</strain>
    </source>
</reference>
<organism evidence="1 2">
    <name type="scientific">Guyanagaster necrorhizus</name>
    <dbReference type="NCBI Taxonomy" id="856835"/>
    <lineage>
        <taxon>Eukaryota</taxon>
        <taxon>Fungi</taxon>
        <taxon>Dikarya</taxon>
        <taxon>Basidiomycota</taxon>
        <taxon>Agaricomycotina</taxon>
        <taxon>Agaricomycetes</taxon>
        <taxon>Agaricomycetidae</taxon>
        <taxon>Agaricales</taxon>
        <taxon>Marasmiineae</taxon>
        <taxon>Physalacriaceae</taxon>
        <taxon>Guyanagaster</taxon>
    </lineage>
</organism>
<evidence type="ECO:0000313" key="1">
    <source>
        <dbReference type="EMBL" id="KAG7445407.1"/>
    </source>
</evidence>
<protein>
    <submittedName>
        <fullName evidence="1">Uncharacterized protein</fullName>
    </submittedName>
</protein>
<evidence type="ECO:0000313" key="2">
    <source>
        <dbReference type="Proteomes" id="UP000812287"/>
    </source>
</evidence>
<dbReference type="EMBL" id="MU250537">
    <property type="protein sequence ID" value="KAG7445407.1"/>
    <property type="molecule type" value="Genomic_DNA"/>
</dbReference>